<dbReference type="EMBL" id="BQXS01004983">
    <property type="protein sequence ID" value="GKT37662.1"/>
    <property type="molecule type" value="Genomic_DNA"/>
</dbReference>
<dbReference type="Gene3D" id="3.30.420.10">
    <property type="entry name" value="Ribonuclease H-like superfamily/Ribonuclease H"/>
    <property type="match status" value="1"/>
</dbReference>
<evidence type="ECO:0000313" key="1">
    <source>
        <dbReference type="EMBL" id="GKT37662.1"/>
    </source>
</evidence>
<accession>A0ABQ5KZ09</accession>
<sequence>MSFIRSGAQIEANKELQKAIRKAQKESWPDKINDDDFIVKDEEGKALSQQIEFTEGTTFVEKAGYAFAIDTIGPFPESGDGKKYVLVVIDLFTRWTELLTLETLTADEAATVLIKEVFTR</sequence>
<dbReference type="InterPro" id="IPR036397">
    <property type="entry name" value="RNaseH_sf"/>
</dbReference>
<dbReference type="SUPFAM" id="SSF53098">
    <property type="entry name" value="Ribonuclease H-like"/>
    <property type="match status" value="1"/>
</dbReference>
<proteinExistence type="predicted"/>
<gene>
    <name evidence="1" type="ORF">ADUPG1_003600</name>
</gene>
<protein>
    <recommendedName>
        <fullName evidence="3">Integrase catalytic domain-containing protein</fullName>
    </recommendedName>
</protein>
<dbReference type="InterPro" id="IPR012337">
    <property type="entry name" value="RNaseH-like_sf"/>
</dbReference>
<keyword evidence="2" id="KW-1185">Reference proteome</keyword>
<name>A0ABQ5KZ09_9EUKA</name>
<evidence type="ECO:0000313" key="2">
    <source>
        <dbReference type="Proteomes" id="UP001057375"/>
    </source>
</evidence>
<comment type="caution">
    <text evidence="1">The sequence shown here is derived from an EMBL/GenBank/DDBJ whole genome shotgun (WGS) entry which is preliminary data.</text>
</comment>
<reference evidence="1" key="1">
    <citation type="submission" date="2022-03" db="EMBL/GenBank/DDBJ databases">
        <title>Draft genome sequence of Aduncisulcus paluster, a free-living microaerophilic Fornicata.</title>
        <authorList>
            <person name="Yuyama I."/>
            <person name="Kume K."/>
            <person name="Tamura T."/>
            <person name="Inagaki Y."/>
            <person name="Hashimoto T."/>
        </authorList>
    </citation>
    <scope>NUCLEOTIDE SEQUENCE</scope>
    <source>
        <strain evidence="1">NY0171</strain>
    </source>
</reference>
<evidence type="ECO:0008006" key="3">
    <source>
        <dbReference type="Google" id="ProtNLM"/>
    </source>
</evidence>
<organism evidence="1 2">
    <name type="scientific">Aduncisulcus paluster</name>
    <dbReference type="NCBI Taxonomy" id="2918883"/>
    <lineage>
        <taxon>Eukaryota</taxon>
        <taxon>Metamonada</taxon>
        <taxon>Carpediemonas-like organisms</taxon>
        <taxon>Aduncisulcus</taxon>
    </lineage>
</organism>
<feature type="non-terminal residue" evidence="1">
    <location>
        <position position="120"/>
    </location>
</feature>
<dbReference type="Proteomes" id="UP001057375">
    <property type="component" value="Unassembled WGS sequence"/>
</dbReference>